<name>A0ABM8T6S9_9BURK</name>
<dbReference type="EMBL" id="CAJNBH010000058">
    <property type="protein sequence ID" value="CAE6862484.1"/>
    <property type="molecule type" value="Genomic_DNA"/>
</dbReference>
<dbReference type="Gene3D" id="3.40.140.10">
    <property type="entry name" value="Cytidine Deaminase, domain 2"/>
    <property type="match status" value="1"/>
</dbReference>
<dbReference type="PROSITE" id="PS50249">
    <property type="entry name" value="MPN"/>
    <property type="match status" value="1"/>
</dbReference>
<evidence type="ECO:0000256" key="2">
    <source>
        <dbReference type="ARBA" id="ARBA00022723"/>
    </source>
</evidence>
<dbReference type="InterPro" id="IPR025657">
    <property type="entry name" value="RadC_JAB"/>
</dbReference>
<reference evidence="7 8" key="1">
    <citation type="submission" date="2021-02" db="EMBL/GenBank/DDBJ databases">
        <authorList>
            <person name="Vanwijnsberghe S."/>
        </authorList>
    </citation>
    <scope>NUCLEOTIDE SEQUENCE [LARGE SCALE GENOMIC DNA]</scope>
    <source>
        <strain evidence="7 8">R-69776</strain>
    </source>
</reference>
<dbReference type="PANTHER" id="PTHR30471:SF3">
    <property type="entry name" value="UPF0758 PROTEIN YEES-RELATED"/>
    <property type="match status" value="1"/>
</dbReference>
<keyword evidence="8" id="KW-1185">Reference proteome</keyword>
<evidence type="ECO:0000256" key="4">
    <source>
        <dbReference type="ARBA" id="ARBA00022833"/>
    </source>
</evidence>
<dbReference type="InterPro" id="IPR001405">
    <property type="entry name" value="UPF0758"/>
</dbReference>
<dbReference type="InterPro" id="IPR037518">
    <property type="entry name" value="MPN"/>
</dbReference>
<keyword evidence="5" id="KW-0482">Metalloprotease</keyword>
<keyword evidence="2" id="KW-0479">Metal-binding</keyword>
<keyword evidence="3" id="KW-0378">Hydrolase</keyword>
<proteinExistence type="predicted"/>
<evidence type="ECO:0000256" key="3">
    <source>
        <dbReference type="ARBA" id="ARBA00022801"/>
    </source>
</evidence>
<evidence type="ECO:0000256" key="5">
    <source>
        <dbReference type="ARBA" id="ARBA00023049"/>
    </source>
</evidence>
<dbReference type="Proteomes" id="UP000673821">
    <property type="component" value="Unassembled WGS sequence"/>
</dbReference>
<sequence>MAMFSGTIDSASVHPREVVKEALRRNAAVVILVLNHPSGNPEPSSADKA</sequence>
<evidence type="ECO:0000313" key="8">
    <source>
        <dbReference type="Proteomes" id="UP000673821"/>
    </source>
</evidence>
<evidence type="ECO:0000256" key="1">
    <source>
        <dbReference type="ARBA" id="ARBA00022670"/>
    </source>
</evidence>
<accession>A0ABM8T6S9</accession>
<dbReference type="Pfam" id="PF04002">
    <property type="entry name" value="RadC"/>
    <property type="match status" value="1"/>
</dbReference>
<organism evidence="7 8">
    <name type="scientific">Paraburkholderia nemoris</name>
    <dbReference type="NCBI Taxonomy" id="2793076"/>
    <lineage>
        <taxon>Bacteria</taxon>
        <taxon>Pseudomonadati</taxon>
        <taxon>Pseudomonadota</taxon>
        <taxon>Betaproteobacteria</taxon>
        <taxon>Burkholderiales</taxon>
        <taxon>Burkholderiaceae</taxon>
        <taxon>Paraburkholderia</taxon>
    </lineage>
</organism>
<comment type="caution">
    <text evidence="7">The sequence shown here is derived from an EMBL/GenBank/DDBJ whole genome shotgun (WGS) entry which is preliminary data.</text>
</comment>
<feature type="domain" description="MPN" evidence="6">
    <location>
        <begin position="1"/>
        <end position="49"/>
    </location>
</feature>
<protein>
    <recommendedName>
        <fullName evidence="6">MPN domain-containing protein</fullName>
    </recommendedName>
</protein>
<evidence type="ECO:0000259" key="6">
    <source>
        <dbReference type="PROSITE" id="PS50249"/>
    </source>
</evidence>
<evidence type="ECO:0000313" key="7">
    <source>
        <dbReference type="EMBL" id="CAE6862484.1"/>
    </source>
</evidence>
<keyword evidence="1" id="KW-0645">Protease</keyword>
<keyword evidence="4" id="KW-0862">Zinc</keyword>
<dbReference type="PANTHER" id="PTHR30471">
    <property type="entry name" value="DNA REPAIR PROTEIN RADC"/>
    <property type="match status" value="1"/>
</dbReference>
<gene>
    <name evidence="7" type="ORF">R69776_08083</name>
</gene>